<feature type="transmembrane region" description="Helical" evidence="9">
    <location>
        <begin position="367"/>
        <end position="391"/>
    </location>
</feature>
<dbReference type="Proteomes" id="UP001436297">
    <property type="component" value="Chromosome"/>
</dbReference>
<dbReference type="PANTHER" id="PTHR23535:SF2">
    <property type="entry name" value="SUGAR EFFLUX TRANSPORTER A-RELATED"/>
    <property type="match status" value="1"/>
</dbReference>
<evidence type="ECO:0000313" key="12">
    <source>
        <dbReference type="Proteomes" id="UP001436297"/>
    </source>
</evidence>
<keyword evidence="8 9" id="KW-0472">Membrane</keyword>
<evidence type="ECO:0000313" key="11">
    <source>
        <dbReference type="EMBL" id="XAF71459.1"/>
    </source>
</evidence>
<feature type="transmembrane region" description="Helical" evidence="9">
    <location>
        <begin position="219"/>
        <end position="236"/>
    </location>
</feature>
<proteinExistence type="inferred from homology"/>
<dbReference type="InterPro" id="IPR020846">
    <property type="entry name" value="MFS_dom"/>
</dbReference>
<dbReference type="CDD" id="cd17471">
    <property type="entry name" value="MFS_Set"/>
    <property type="match status" value="1"/>
</dbReference>
<comment type="similarity">
    <text evidence="2">Belongs to the major facilitator superfamily. Set transporter family.</text>
</comment>
<dbReference type="Gene3D" id="1.20.1250.20">
    <property type="entry name" value="MFS general substrate transporter like domains"/>
    <property type="match status" value="2"/>
</dbReference>
<dbReference type="InterPro" id="IPR011701">
    <property type="entry name" value="MFS"/>
</dbReference>
<evidence type="ECO:0000256" key="4">
    <source>
        <dbReference type="ARBA" id="ARBA00022475"/>
    </source>
</evidence>
<evidence type="ECO:0000259" key="10">
    <source>
        <dbReference type="PROSITE" id="PS50850"/>
    </source>
</evidence>
<sequence length="402" mass="44619">MFRALLHIKNYKLFVVNMMLLGMGIAITVPYLVLFATNDLGMTTSQFGLLLALAAISQFTMNTIVARFSDTYQISRKLIIITALFMGALSFSIYFYIHEIWIFIVVYAILQGCFAPAMPQMYASAREAINASTSRDRAKFANTVLRSMFSFGFLFGPLVGSLLLQINGYAGLFGGTVSVILFTLVLQIFFFKDVKVEHNVADTNQVEVAAPNMFKDIRLFLPFIAFILLHIGQWMYTLNMPLFVTKYLKEPESYVSILASLCAGLEVPFMVILGIIAAKFETRTLLMVAGLLGGMFFFSIGVFDSFMMMVIGQLFLAAFLAILLGLGISYFQDILPDFPGYASTLFANAMVIGQLCGNLLGGIMGQWVGLGNVFFVSASSLFLGMILMFFTKEQKFTTEGRN</sequence>
<keyword evidence="5" id="KW-0762">Sugar transport</keyword>
<gene>
    <name evidence="11" type="ORF">QQM35_05030</name>
</gene>
<feature type="transmembrane region" description="Helical" evidence="9">
    <location>
        <begin position="309"/>
        <end position="331"/>
    </location>
</feature>
<dbReference type="SUPFAM" id="SSF103473">
    <property type="entry name" value="MFS general substrate transporter"/>
    <property type="match status" value="1"/>
</dbReference>
<keyword evidence="6 9" id="KW-0812">Transmembrane</keyword>
<reference evidence="11 12" key="1">
    <citation type="journal article" date="2024" name="Pathogens">
        <title>Staphylococcus hsinchuensis sp. nov., Isolated from Soymilk.</title>
        <authorList>
            <person name="Wang Y.T."/>
            <person name="Lin Y.C."/>
            <person name="Hsieh Y.H."/>
            <person name="Lin Y.T."/>
            <person name="Hamada M."/>
            <person name="Chen C.C."/>
            <person name="Liou J.S."/>
            <person name="Lee A.Y."/>
            <person name="Zhang W.L."/>
            <person name="Chen Y.T."/>
            <person name="Huang C.H."/>
        </authorList>
    </citation>
    <scope>NUCLEOTIDE SEQUENCE [LARGE SCALE GENOMIC DNA]</scope>
    <source>
        <strain evidence="11 12">H164</strain>
    </source>
</reference>
<comment type="subcellular location">
    <subcellularLocation>
        <location evidence="1">Cell membrane</location>
        <topology evidence="1">Multi-pass membrane protein</topology>
    </subcellularLocation>
</comment>
<feature type="transmembrane region" description="Helical" evidence="9">
    <location>
        <begin position="170"/>
        <end position="191"/>
    </location>
</feature>
<evidence type="ECO:0000256" key="6">
    <source>
        <dbReference type="ARBA" id="ARBA00022692"/>
    </source>
</evidence>
<feature type="domain" description="Major facilitator superfamily (MFS) profile" evidence="10">
    <location>
        <begin position="10"/>
        <end position="396"/>
    </location>
</feature>
<evidence type="ECO:0000256" key="5">
    <source>
        <dbReference type="ARBA" id="ARBA00022597"/>
    </source>
</evidence>
<dbReference type="PANTHER" id="PTHR23535">
    <property type="entry name" value="SUGAR EFFLUX TRANSPORTER A-RELATED"/>
    <property type="match status" value="1"/>
</dbReference>
<organism evidence="11 12">
    <name type="scientific">Staphylococcus hsinchuensis</name>
    <dbReference type="NCBI Taxonomy" id="3051183"/>
    <lineage>
        <taxon>Bacteria</taxon>
        <taxon>Bacillati</taxon>
        <taxon>Bacillota</taxon>
        <taxon>Bacilli</taxon>
        <taxon>Bacillales</taxon>
        <taxon>Staphylococcaceae</taxon>
        <taxon>Staphylococcus</taxon>
    </lineage>
</organism>
<feature type="transmembrane region" description="Helical" evidence="9">
    <location>
        <begin position="78"/>
        <end position="97"/>
    </location>
</feature>
<dbReference type="PROSITE" id="PS50850">
    <property type="entry name" value="MFS"/>
    <property type="match status" value="1"/>
</dbReference>
<keyword evidence="3" id="KW-0813">Transport</keyword>
<dbReference type="RefSeq" id="WP_251518872.1">
    <property type="nucleotide sequence ID" value="NZ_CP128355.1"/>
</dbReference>
<feature type="transmembrane region" description="Helical" evidence="9">
    <location>
        <begin position="47"/>
        <end position="66"/>
    </location>
</feature>
<feature type="transmembrane region" description="Helical" evidence="9">
    <location>
        <begin position="285"/>
        <end position="303"/>
    </location>
</feature>
<evidence type="ECO:0000256" key="9">
    <source>
        <dbReference type="SAM" id="Phobius"/>
    </source>
</evidence>
<accession>A0ABZ3EGM6</accession>
<protein>
    <submittedName>
        <fullName evidence="11">Sugar efflux transporter</fullName>
    </submittedName>
</protein>
<feature type="transmembrane region" description="Helical" evidence="9">
    <location>
        <begin position="144"/>
        <end position="164"/>
    </location>
</feature>
<feature type="transmembrane region" description="Helical" evidence="9">
    <location>
        <begin position="103"/>
        <end position="123"/>
    </location>
</feature>
<evidence type="ECO:0000256" key="3">
    <source>
        <dbReference type="ARBA" id="ARBA00022448"/>
    </source>
</evidence>
<evidence type="ECO:0000256" key="2">
    <source>
        <dbReference type="ARBA" id="ARBA00006523"/>
    </source>
</evidence>
<keyword evidence="12" id="KW-1185">Reference proteome</keyword>
<keyword evidence="4" id="KW-1003">Cell membrane</keyword>
<evidence type="ECO:0000256" key="8">
    <source>
        <dbReference type="ARBA" id="ARBA00023136"/>
    </source>
</evidence>
<dbReference type="EMBL" id="CP128355">
    <property type="protein sequence ID" value="XAF71459.1"/>
    <property type="molecule type" value="Genomic_DNA"/>
</dbReference>
<feature type="transmembrane region" description="Helical" evidence="9">
    <location>
        <begin position="256"/>
        <end position="278"/>
    </location>
</feature>
<feature type="transmembrane region" description="Helical" evidence="9">
    <location>
        <begin position="338"/>
        <end position="361"/>
    </location>
</feature>
<keyword evidence="7 9" id="KW-1133">Transmembrane helix</keyword>
<name>A0ABZ3EGM6_9STAP</name>
<evidence type="ECO:0000256" key="1">
    <source>
        <dbReference type="ARBA" id="ARBA00004651"/>
    </source>
</evidence>
<dbReference type="Pfam" id="PF07690">
    <property type="entry name" value="MFS_1"/>
    <property type="match status" value="1"/>
</dbReference>
<dbReference type="InterPro" id="IPR036259">
    <property type="entry name" value="MFS_trans_sf"/>
</dbReference>
<evidence type="ECO:0000256" key="7">
    <source>
        <dbReference type="ARBA" id="ARBA00022989"/>
    </source>
</evidence>
<feature type="transmembrane region" description="Helical" evidence="9">
    <location>
        <begin position="12"/>
        <end position="35"/>
    </location>
</feature>